<comment type="subcellular location">
    <subcellularLocation>
        <location evidence="1">Membrane</location>
    </subcellularLocation>
</comment>
<keyword evidence="6" id="KW-1185">Reference proteome</keyword>
<evidence type="ECO:0000256" key="2">
    <source>
        <dbReference type="ARBA" id="ARBA00023136"/>
    </source>
</evidence>
<dbReference type="Proteomes" id="UP000683575">
    <property type="component" value="Chromosome"/>
</dbReference>
<reference evidence="5" key="1">
    <citation type="submission" date="2021-06" db="EMBL/GenBank/DDBJ databases">
        <title>Complete genome sequence of Nocardioides sp. G188.</title>
        <authorList>
            <person name="Im W.-T."/>
        </authorList>
    </citation>
    <scope>NUCLEOTIDE SEQUENCE</scope>
    <source>
        <strain evidence="5">G188</strain>
    </source>
</reference>
<dbReference type="AlphaFoldDB" id="A0A975XZ27"/>
<keyword evidence="4" id="KW-0812">Transmembrane</keyword>
<keyword evidence="2 4" id="KW-0472">Membrane</keyword>
<evidence type="ECO:0000256" key="4">
    <source>
        <dbReference type="SAM" id="Phobius"/>
    </source>
</evidence>
<dbReference type="PANTHER" id="PTHR37042">
    <property type="entry name" value="OUTER MEMBRANE PROTEIN RV1973"/>
    <property type="match status" value="1"/>
</dbReference>
<accession>A0A975XZ27</accession>
<organism evidence="5 6">
    <name type="scientific">Nocardioides panacis</name>
    <dbReference type="NCBI Taxonomy" id="2849501"/>
    <lineage>
        <taxon>Bacteria</taxon>
        <taxon>Bacillati</taxon>
        <taxon>Actinomycetota</taxon>
        <taxon>Actinomycetes</taxon>
        <taxon>Propionibacteriales</taxon>
        <taxon>Nocardioidaceae</taxon>
        <taxon>Nocardioides</taxon>
    </lineage>
</organism>
<dbReference type="GO" id="GO:0016020">
    <property type="term" value="C:membrane"/>
    <property type="evidence" value="ECO:0007669"/>
    <property type="project" value="UniProtKB-SubCell"/>
</dbReference>
<evidence type="ECO:0000256" key="1">
    <source>
        <dbReference type="ARBA" id="ARBA00004370"/>
    </source>
</evidence>
<evidence type="ECO:0000313" key="6">
    <source>
        <dbReference type="Proteomes" id="UP000683575"/>
    </source>
</evidence>
<evidence type="ECO:0008006" key="7">
    <source>
        <dbReference type="Google" id="ProtNLM"/>
    </source>
</evidence>
<protein>
    <recommendedName>
        <fullName evidence="7">Mce-associated membrane protein</fullName>
    </recommendedName>
</protein>
<evidence type="ECO:0000313" key="5">
    <source>
        <dbReference type="EMBL" id="QWZ06997.1"/>
    </source>
</evidence>
<evidence type="ECO:0000256" key="3">
    <source>
        <dbReference type="SAM" id="MobiDB-lite"/>
    </source>
</evidence>
<sequence length="182" mass="19621">MTDHTPQDPAAQPRPDQGSSPGLRRAVAAFLAVVAVLALVAVVVEVASLRPRSEQVQADQDARSDVVRAAERFAVQVNNYDVASVDEYQAGITPLLSPKFKGEFDKAMSDIVTSVKQAKMTSKGEVLSSAVASLDPDSAQVLVVSDANVKTVFDTRARHFRWEVSLVRIDGSWLVDNFTPVA</sequence>
<proteinExistence type="predicted"/>
<gene>
    <name evidence="5" type="ORF">KRR39_15965</name>
</gene>
<name>A0A975XZ27_9ACTN</name>
<feature type="transmembrane region" description="Helical" evidence="4">
    <location>
        <begin position="26"/>
        <end position="47"/>
    </location>
</feature>
<dbReference type="RefSeq" id="WP_216938444.1">
    <property type="nucleotide sequence ID" value="NZ_CP077062.1"/>
</dbReference>
<dbReference type="KEGG" id="nps:KRR39_15965"/>
<dbReference type="EMBL" id="CP077062">
    <property type="protein sequence ID" value="QWZ06997.1"/>
    <property type="molecule type" value="Genomic_DNA"/>
</dbReference>
<dbReference type="PANTHER" id="PTHR37042:SF4">
    <property type="entry name" value="OUTER MEMBRANE PROTEIN RV1973"/>
    <property type="match status" value="1"/>
</dbReference>
<keyword evidence="4" id="KW-1133">Transmembrane helix</keyword>
<feature type="compositionally biased region" description="Low complexity" evidence="3">
    <location>
        <begin position="7"/>
        <end position="17"/>
    </location>
</feature>
<feature type="region of interest" description="Disordered" evidence="3">
    <location>
        <begin position="1"/>
        <end position="21"/>
    </location>
</feature>